<comment type="caution">
    <text evidence="1">The sequence shown here is derived from an EMBL/GenBank/DDBJ whole genome shotgun (WGS) entry which is preliminary data.</text>
</comment>
<accession>A0ABX9DY46</accession>
<sequence>MREHDQQDITDRIDALTNDAASWSADGQHTVPRWATAAPGAMVAIALDMFGARPVEISATNPARDIARHVGDQFCSLIPALRKVQFLVEMRDQTSESVNPGATVLLHQLLADVRDGHYIASDGERGYVRAVLDLDTAPVIHGPCLITGLGDDGAPAPLDDNFQAWFSGLLAEIAQRRAQLATAIVAAAAGIALEDIDHHHDVVVVVHLG</sequence>
<evidence type="ECO:0000313" key="1">
    <source>
        <dbReference type="EMBL" id="RAS59478.1"/>
    </source>
</evidence>
<reference evidence="1 2" key="1">
    <citation type="submission" date="2018-06" db="EMBL/GenBank/DDBJ databases">
        <title>Genomic Encyclopedia of Type Strains, Phase IV (KMG-IV): sequencing the most valuable type-strain genomes for metagenomic binning, comparative biology and taxonomic classification.</title>
        <authorList>
            <person name="Goeker M."/>
        </authorList>
    </citation>
    <scope>NUCLEOTIDE SEQUENCE [LARGE SCALE GENOMIC DNA]</scope>
    <source>
        <strain evidence="1 2">DSM 45479</strain>
    </source>
</reference>
<protein>
    <submittedName>
        <fullName evidence="1">Uncharacterized protein</fullName>
    </submittedName>
</protein>
<dbReference type="EMBL" id="QLTT01000014">
    <property type="protein sequence ID" value="RAS59478.1"/>
    <property type="molecule type" value="Genomic_DNA"/>
</dbReference>
<name>A0ABX9DY46_9PSEU</name>
<proteinExistence type="predicted"/>
<keyword evidence="2" id="KW-1185">Reference proteome</keyword>
<gene>
    <name evidence="1" type="ORF">C8D87_11490</name>
</gene>
<dbReference type="RefSeq" id="WP_112231919.1">
    <property type="nucleotide sequence ID" value="NZ_QLTT01000014.1"/>
</dbReference>
<dbReference type="Proteomes" id="UP000248714">
    <property type="component" value="Unassembled WGS sequence"/>
</dbReference>
<organism evidence="1 2">
    <name type="scientific">Lentzea atacamensis</name>
    <dbReference type="NCBI Taxonomy" id="531938"/>
    <lineage>
        <taxon>Bacteria</taxon>
        <taxon>Bacillati</taxon>
        <taxon>Actinomycetota</taxon>
        <taxon>Actinomycetes</taxon>
        <taxon>Pseudonocardiales</taxon>
        <taxon>Pseudonocardiaceae</taxon>
        <taxon>Lentzea</taxon>
    </lineage>
</organism>
<evidence type="ECO:0000313" key="2">
    <source>
        <dbReference type="Proteomes" id="UP000248714"/>
    </source>
</evidence>